<dbReference type="GO" id="GO:0004534">
    <property type="term" value="F:5'-3' RNA exonuclease activity"/>
    <property type="evidence" value="ECO:0007669"/>
    <property type="project" value="TreeGrafter"/>
</dbReference>
<dbReference type="RefSeq" id="WP_353713885.1">
    <property type="nucleotide sequence ID" value="NZ_CP159307.1"/>
</dbReference>
<evidence type="ECO:0000313" key="2">
    <source>
        <dbReference type="EMBL" id="XCH32612.1"/>
    </source>
</evidence>
<dbReference type="InterPro" id="IPR016195">
    <property type="entry name" value="Pol/histidinol_Pase-like"/>
</dbReference>
<feature type="domain" description="Polymerase/histidinol phosphatase N-terminal" evidence="1">
    <location>
        <begin position="4"/>
        <end position="67"/>
    </location>
</feature>
<dbReference type="Pfam" id="PF13263">
    <property type="entry name" value="PHP_C"/>
    <property type="match status" value="1"/>
</dbReference>
<dbReference type="PANTHER" id="PTHR42924:SF3">
    <property type="entry name" value="POLYMERASE_HISTIDINOL PHOSPHATASE N-TERMINAL DOMAIN-CONTAINING PROTEIN"/>
    <property type="match status" value="1"/>
</dbReference>
<dbReference type="SUPFAM" id="SSF89550">
    <property type="entry name" value="PHP domain-like"/>
    <property type="match status" value="1"/>
</dbReference>
<dbReference type="InterPro" id="IPR052018">
    <property type="entry name" value="PHP_domain"/>
</dbReference>
<dbReference type="GO" id="GO:0035312">
    <property type="term" value="F:5'-3' DNA exonuclease activity"/>
    <property type="evidence" value="ECO:0007669"/>
    <property type="project" value="TreeGrafter"/>
</dbReference>
<dbReference type="InterPro" id="IPR004013">
    <property type="entry name" value="PHP_dom"/>
</dbReference>
<organism evidence="2">
    <name type="scientific">Dehalogenimonas sp. 4OHTPN</name>
    <dbReference type="NCBI Taxonomy" id="3166643"/>
    <lineage>
        <taxon>Bacteria</taxon>
        <taxon>Bacillati</taxon>
        <taxon>Chloroflexota</taxon>
        <taxon>Dehalococcoidia</taxon>
        <taxon>Dehalococcoidales</taxon>
        <taxon>Dehalococcoidaceae</taxon>
        <taxon>Dehalogenimonas</taxon>
    </lineage>
</organism>
<sequence length="218" mass="23838">MIKVDLHIHTRYSMDASTTIEELIARCNEVGLGAIAITDHGTTEGALEFKKLSPIPIIVGEEILTDRGEIMGLFLTETIPSGQSVEATIKSIRNQSGLVCIPHPFDSLRGSALDPRMTNKLVESGQIDILEVLNARIVLPSFVNKARDFAARYGLAQSAGSDAHSPEELGKAYVLMQPFNNRDEFLSSLKNATIHGRCNSPLVHLNSTAQRIKRKFTG</sequence>
<protein>
    <submittedName>
        <fullName evidence="2">PHP domain-containing protein</fullName>
    </submittedName>
</protein>
<name>A0AAU8G6Y3_9CHLR</name>
<proteinExistence type="predicted"/>
<dbReference type="CDD" id="cd07432">
    <property type="entry name" value="PHP_HisPPase"/>
    <property type="match status" value="1"/>
</dbReference>
<evidence type="ECO:0000259" key="1">
    <source>
        <dbReference type="SMART" id="SM00481"/>
    </source>
</evidence>
<accession>A0AAU8G6Y3</accession>
<dbReference type="Pfam" id="PF02811">
    <property type="entry name" value="PHP"/>
    <property type="match status" value="1"/>
</dbReference>
<dbReference type="InterPro" id="IPR003141">
    <property type="entry name" value="Pol/His_phosphatase_N"/>
</dbReference>
<dbReference type="Gene3D" id="3.20.20.140">
    <property type="entry name" value="Metal-dependent hydrolases"/>
    <property type="match status" value="1"/>
</dbReference>
<dbReference type="SMART" id="SM00481">
    <property type="entry name" value="POLIIIAc"/>
    <property type="match status" value="1"/>
</dbReference>
<dbReference type="PANTHER" id="PTHR42924">
    <property type="entry name" value="EXONUCLEASE"/>
    <property type="match status" value="1"/>
</dbReference>
<reference evidence="2" key="1">
    <citation type="submission" date="2024-06" db="EMBL/GenBank/DDBJ databases">
        <title>A Novel Isolate, Dehalogenimonas sp. Strain 4OHTPN, Dechlorinates Aromatic 4 Hydroxy chlorothalonil by a Novel Reductive Dehalogenase.</title>
        <authorList>
            <person name="Liu G."/>
        </authorList>
    </citation>
    <scope>NUCLEOTIDE SEQUENCE</scope>
    <source>
        <strain evidence="2">4OHTPN</strain>
    </source>
</reference>
<gene>
    <name evidence="2" type="ORF">ABV300_05420</name>
</gene>
<dbReference type="EMBL" id="CP159307">
    <property type="protein sequence ID" value="XCH32612.1"/>
    <property type="molecule type" value="Genomic_DNA"/>
</dbReference>
<dbReference type="AlphaFoldDB" id="A0AAU8G6Y3"/>